<dbReference type="Pfam" id="PF03466">
    <property type="entry name" value="LysR_substrate"/>
    <property type="match status" value="1"/>
</dbReference>
<dbReference type="InterPro" id="IPR000847">
    <property type="entry name" value="LysR_HTH_N"/>
</dbReference>
<proteinExistence type="inferred from homology"/>
<dbReference type="RefSeq" id="WP_264268845.1">
    <property type="nucleotide sequence ID" value="NZ_BAAAWO010000001.1"/>
</dbReference>
<gene>
    <name evidence="6" type="ORF">J2S64_002683</name>
</gene>
<dbReference type="Pfam" id="PF00126">
    <property type="entry name" value="HTH_1"/>
    <property type="match status" value="1"/>
</dbReference>
<dbReference type="PANTHER" id="PTHR30346">
    <property type="entry name" value="TRANSCRIPTIONAL DUAL REGULATOR HCAR-RELATED"/>
    <property type="match status" value="1"/>
</dbReference>
<dbReference type="PANTHER" id="PTHR30346:SF29">
    <property type="entry name" value="LYSR SUBSTRATE-BINDING"/>
    <property type="match status" value="1"/>
</dbReference>
<evidence type="ECO:0000256" key="4">
    <source>
        <dbReference type="ARBA" id="ARBA00023163"/>
    </source>
</evidence>
<evidence type="ECO:0000256" key="2">
    <source>
        <dbReference type="ARBA" id="ARBA00023015"/>
    </source>
</evidence>
<evidence type="ECO:0000313" key="7">
    <source>
        <dbReference type="Proteomes" id="UP001183817"/>
    </source>
</evidence>
<comment type="similarity">
    <text evidence="1">Belongs to the LysR transcriptional regulatory family.</text>
</comment>
<dbReference type="Proteomes" id="UP001183817">
    <property type="component" value="Unassembled WGS sequence"/>
</dbReference>
<comment type="caution">
    <text evidence="6">The sequence shown here is derived from an EMBL/GenBank/DDBJ whole genome shotgun (WGS) entry which is preliminary data.</text>
</comment>
<keyword evidence="2" id="KW-0805">Transcription regulation</keyword>
<evidence type="ECO:0000313" key="6">
    <source>
        <dbReference type="EMBL" id="MDR7358992.1"/>
    </source>
</evidence>
<dbReference type="CDD" id="cd08423">
    <property type="entry name" value="PBP2_LTTR_like_6"/>
    <property type="match status" value="1"/>
</dbReference>
<evidence type="ECO:0000256" key="1">
    <source>
        <dbReference type="ARBA" id="ARBA00009437"/>
    </source>
</evidence>
<accession>A0ABU2BK34</accession>
<dbReference type="EMBL" id="JAVDYI010000001">
    <property type="protein sequence ID" value="MDR7358992.1"/>
    <property type="molecule type" value="Genomic_DNA"/>
</dbReference>
<sequence length="314" mass="34114">MLDVKRLQVLLRVVETGSVSAAADELFYTPSAVSQQLRKLEEEVGQPLLRRRSRGMVPTDAGHVLAGHARTILHQMDAAMADLAQLASVGGGSLNLGTFPTLGGSFLPLVISRFRSQYPAIKLHVTSSRLDGLLELLARGELGLSLLWEYEWNPLDPKKFDLLPVFEEPTVLLVGAEHALAQRGEVSMADLGAEQWIVRAHNHPVGEVLQRSANAAGFSPRISFQANDYQEAQAMVSVGLGIALAPLSAVVIKHPGVQVLRLGDSAPSRRVLLAQRHDRVRAPAEVAFQSLLLRVAEEWERDFVSSADAELGHA</sequence>
<dbReference type="InterPro" id="IPR036388">
    <property type="entry name" value="WH-like_DNA-bd_sf"/>
</dbReference>
<protein>
    <submittedName>
        <fullName evidence="6">DNA-binding transcriptional LysR family regulator</fullName>
    </submittedName>
</protein>
<dbReference type="PROSITE" id="PS50931">
    <property type="entry name" value="HTH_LYSR"/>
    <property type="match status" value="1"/>
</dbReference>
<reference evidence="6 7" key="1">
    <citation type="submission" date="2023-07" db="EMBL/GenBank/DDBJ databases">
        <title>Sequencing the genomes of 1000 actinobacteria strains.</title>
        <authorList>
            <person name="Klenk H.-P."/>
        </authorList>
    </citation>
    <scope>NUCLEOTIDE SEQUENCE [LARGE SCALE GENOMIC DNA]</scope>
    <source>
        <strain evidence="6 7">DSM 20167</strain>
    </source>
</reference>
<dbReference type="InterPro" id="IPR036390">
    <property type="entry name" value="WH_DNA-bd_sf"/>
</dbReference>
<keyword evidence="7" id="KW-1185">Reference proteome</keyword>
<keyword evidence="4" id="KW-0804">Transcription</keyword>
<evidence type="ECO:0000259" key="5">
    <source>
        <dbReference type="PROSITE" id="PS50931"/>
    </source>
</evidence>
<organism evidence="6 7">
    <name type="scientific">Paeniglutamicibacter sulfureus</name>
    <dbReference type="NCBI Taxonomy" id="43666"/>
    <lineage>
        <taxon>Bacteria</taxon>
        <taxon>Bacillati</taxon>
        <taxon>Actinomycetota</taxon>
        <taxon>Actinomycetes</taxon>
        <taxon>Micrococcales</taxon>
        <taxon>Micrococcaceae</taxon>
        <taxon>Paeniglutamicibacter</taxon>
    </lineage>
</organism>
<dbReference type="SUPFAM" id="SSF46785">
    <property type="entry name" value="Winged helix' DNA-binding domain"/>
    <property type="match status" value="1"/>
</dbReference>
<dbReference type="InterPro" id="IPR005119">
    <property type="entry name" value="LysR_subst-bd"/>
</dbReference>
<dbReference type="Gene3D" id="1.10.10.10">
    <property type="entry name" value="Winged helix-like DNA-binding domain superfamily/Winged helix DNA-binding domain"/>
    <property type="match status" value="1"/>
</dbReference>
<dbReference type="GO" id="GO:0003677">
    <property type="term" value="F:DNA binding"/>
    <property type="evidence" value="ECO:0007669"/>
    <property type="project" value="UniProtKB-KW"/>
</dbReference>
<keyword evidence="3 6" id="KW-0238">DNA-binding</keyword>
<name>A0ABU2BK34_9MICC</name>
<evidence type="ECO:0000256" key="3">
    <source>
        <dbReference type="ARBA" id="ARBA00023125"/>
    </source>
</evidence>
<dbReference type="Gene3D" id="3.40.190.290">
    <property type="match status" value="1"/>
</dbReference>
<dbReference type="SUPFAM" id="SSF53850">
    <property type="entry name" value="Periplasmic binding protein-like II"/>
    <property type="match status" value="1"/>
</dbReference>
<feature type="domain" description="HTH lysR-type" evidence="5">
    <location>
        <begin position="2"/>
        <end position="59"/>
    </location>
</feature>